<name>C3ZS43_BRAFL</name>
<dbReference type="eggNOG" id="KOG3656">
    <property type="taxonomic scope" value="Eukaryota"/>
</dbReference>
<accession>C3ZS43</accession>
<comment type="subcellular location">
    <subcellularLocation>
        <location evidence="1">Membrane</location>
        <topology evidence="1">Multi-pass membrane protein</topology>
    </subcellularLocation>
</comment>
<evidence type="ECO:0000256" key="1">
    <source>
        <dbReference type="ARBA" id="ARBA00004141"/>
    </source>
</evidence>
<evidence type="ECO:0000256" key="5">
    <source>
        <dbReference type="ARBA" id="ARBA00023136"/>
    </source>
</evidence>
<keyword evidence="4" id="KW-0297">G-protein coupled receptor</keyword>
<dbReference type="PRINTS" id="PR00237">
    <property type="entry name" value="GPCRRHODOPSN"/>
</dbReference>
<keyword evidence="2 9" id="KW-0812">Transmembrane</keyword>
<evidence type="ECO:0000256" key="6">
    <source>
        <dbReference type="ARBA" id="ARBA00023170"/>
    </source>
</evidence>
<dbReference type="PROSITE" id="PS50262">
    <property type="entry name" value="G_PROTEIN_RECEP_F1_2"/>
    <property type="match status" value="1"/>
</dbReference>
<evidence type="ECO:0000259" key="10">
    <source>
        <dbReference type="PROSITE" id="PS50262"/>
    </source>
</evidence>
<dbReference type="GO" id="GO:0016020">
    <property type="term" value="C:membrane"/>
    <property type="evidence" value="ECO:0007669"/>
    <property type="project" value="UniProtKB-SubCell"/>
</dbReference>
<feature type="transmembrane region" description="Helical" evidence="9">
    <location>
        <begin position="541"/>
        <end position="561"/>
    </location>
</feature>
<dbReference type="InterPro" id="IPR000276">
    <property type="entry name" value="GPCR_Rhodpsn"/>
</dbReference>
<feature type="transmembrane region" description="Helical" evidence="9">
    <location>
        <begin position="251"/>
        <end position="274"/>
    </location>
</feature>
<keyword evidence="7" id="KW-0807">Transducer</keyword>
<proteinExistence type="predicted"/>
<keyword evidence="6" id="KW-0675">Receptor</keyword>
<feature type="domain" description="G-protein coupled receptors family 1 profile" evidence="10">
    <location>
        <begin position="229"/>
        <end position="554"/>
    </location>
</feature>
<dbReference type="SUPFAM" id="SSF81321">
    <property type="entry name" value="Family A G protein-coupled receptor-like"/>
    <property type="match status" value="1"/>
</dbReference>
<protein>
    <recommendedName>
        <fullName evidence="10">G-protein coupled receptors family 1 profile domain-containing protein</fullName>
    </recommendedName>
</protein>
<feature type="transmembrane region" description="Helical" evidence="9">
    <location>
        <begin position="411"/>
        <end position="432"/>
    </location>
</feature>
<keyword evidence="3 9" id="KW-1133">Transmembrane helix</keyword>
<dbReference type="PANTHER" id="PTHR24243:SF233">
    <property type="entry name" value="THYROTROPIN-RELEASING HORMONE RECEPTOR"/>
    <property type="match status" value="1"/>
</dbReference>
<dbReference type="Gene3D" id="1.20.1070.10">
    <property type="entry name" value="Rhodopsin 7-helix transmembrane proteins"/>
    <property type="match status" value="1"/>
</dbReference>
<feature type="transmembrane region" description="Helical" evidence="9">
    <location>
        <begin position="336"/>
        <end position="356"/>
    </location>
</feature>
<feature type="region of interest" description="Disordered" evidence="8">
    <location>
        <begin position="86"/>
        <end position="106"/>
    </location>
</feature>
<dbReference type="PANTHER" id="PTHR24243">
    <property type="entry name" value="G-PROTEIN COUPLED RECEPTOR"/>
    <property type="match status" value="1"/>
</dbReference>
<dbReference type="AlphaFoldDB" id="C3ZS43"/>
<gene>
    <name evidence="11" type="ORF">BRAFLDRAFT_106307</name>
</gene>
<dbReference type="Pfam" id="PF00001">
    <property type="entry name" value="7tm_1"/>
    <property type="match status" value="1"/>
</dbReference>
<organism>
    <name type="scientific">Branchiostoma floridae</name>
    <name type="common">Florida lancelet</name>
    <name type="synonym">Amphioxus</name>
    <dbReference type="NCBI Taxonomy" id="7739"/>
    <lineage>
        <taxon>Eukaryota</taxon>
        <taxon>Metazoa</taxon>
        <taxon>Chordata</taxon>
        <taxon>Cephalochordata</taxon>
        <taxon>Leptocardii</taxon>
        <taxon>Amphioxiformes</taxon>
        <taxon>Branchiostomatidae</taxon>
        <taxon>Branchiostoma</taxon>
    </lineage>
</organism>
<evidence type="ECO:0000256" key="3">
    <source>
        <dbReference type="ARBA" id="ARBA00022989"/>
    </source>
</evidence>
<evidence type="ECO:0000256" key="7">
    <source>
        <dbReference type="ARBA" id="ARBA00023224"/>
    </source>
</evidence>
<evidence type="ECO:0000313" key="11">
    <source>
        <dbReference type="EMBL" id="EEN44622.1"/>
    </source>
</evidence>
<keyword evidence="5 9" id="KW-0472">Membrane</keyword>
<feature type="region of interest" description="Disordered" evidence="8">
    <location>
        <begin position="463"/>
        <end position="486"/>
    </location>
</feature>
<evidence type="ECO:0000256" key="2">
    <source>
        <dbReference type="ARBA" id="ARBA00022692"/>
    </source>
</evidence>
<feature type="transmembrane region" description="Helical" evidence="9">
    <location>
        <begin position="492"/>
        <end position="512"/>
    </location>
</feature>
<feature type="transmembrane region" description="Helical" evidence="9">
    <location>
        <begin position="294"/>
        <end position="315"/>
    </location>
</feature>
<evidence type="ECO:0000256" key="9">
    <source>
        <dbReference type="SAM" id="Phobius"/>
    </source>
</evidence>
<evidence type="ECO:0000256" key="8">
    <source>
        <dbReference type="SAM" id="MobiDB-lite"/>
    </source>
</evidence>
<dbReference type="EMBL" id="GG666670">
    <property type="protein sequence ID" value="EEN44622.1"/>
    <property type="molecule type" value="Genomic_DNA"/>
</dbReference>
<feature type="transmembrane region" description="Helical" evidence="9">
    <location>
        <begin position="212"/>
        <end position="239"/>
    </location>
</feature>
<dbReference type="InterPro" id="IPR017452">
    <property type="entry name" value="GPCR_Rhodpsn_7TM"/>
</dbReference>
<dbReference type="InParanoid" id="C3ZS43"/>
<dbReference type="GO" id="GO:0004930">
    <property type="term" value="F:G protein-coupled receptor activity"/>
    <property type="evidence" value="ECO:0007669"/>
    <property type="project" value="UniProtKB-KW"/>
</dbReference>
<sequence length="620" mass="68804">MYSTCACQNSQYAELGKMNEKNLARRITSACFIIHFNDIAEVPFLVHISTIPEKLPTRMMTGWLLPTLLLFPLIHSADQLASSPCDGQVNCTSSAPQSPPHTRDRDTAQLVIKRDETSASQTKGDFKQNITHLFTSYSNNNRSISSESREEELRSTRLLVRDTIAQNSGESWLDDSFEFLETNKTNLPSENKNVSDEDNIPRDIPRPGEVGAYFLSTIYLIILLTSVVGNATVGFVILTNGHLRTSTFYHLLSLSVAELVLSVVGIPTNIGWLWEASFWPEGKASCVILDAVFEAANFASVLNVVCVSAEVYVLICRPHIAKIWVNEIHAKMAVAAVWFVCLGSSVGVTFCIRQYWEADDGDNIKSVSYANMSRDVHDERSTLTLPENTGPPSTTPRTACLQTLPFYTDKYNLLSIAGLYVSLMVLLAVLYASMFTRLRNTTGNMAKKQAALRKKCESMTSITAAPDEETADGGQPDSAADQRDSFTPSRPVTMLGAVVAIVCLCRMFYYVICILNTIAPTLLKPQQFADLGEYVAMTTRVVFYLSGVLVPAVYAGMSVQFRRGLKWTCKRLVLCRWRDRKRQRAKVLKGRLPPATAASNQTVDTAGFNSEDDIDDFEMD</sequence>
<evidence type="ECO:0000256" key="4">
    <source>
        <dbReference type="ARBA" id="ARBA00023040"/>
    </source>
</evidence>
<reference evidence="11" key="1">
    <citation type="journal article" date="2008" name="Nature">
        <title>The amphioxus genome and the evolution of the chordate karyotype.</title>
        <authorList>
            <consortium name="US DOE Joint Genome Institute (JGI-PGF)"/>
            <person name="Putnam N.H."/>
            <person name="Butts T."/>
            <person name="Ferrier D.E.K."/>
            <person name="Furlong R.F."/>
            <person name="Hellsten U."/>
            <person name="Kawashima T."/>
            <person name="Robinson-Rechavi M."/>
            <person name="Shoguchi E."/>
            <person name="Terry A."/>
            <person name="Yu J.-K."/>
            <person name="Benito-Gutierrez E.L."/>
            <person name="Dubchak I."/>
            <person name="Garcia-Fernandez J."/>
            <person name="Gibson-Brown J.J."/>
            <person name="Grigoriev I.V."/>
            <person name="Horton A.C."/>
            <person name="de Jong P.J."/>
            <person name="Jurka J."/>
            <person name="Kapitonov V.V."/>
            <person name="Kohara Y."/>
            <person name="Kuroki Y."/>
            <person name="Lindquist E."/>
            <person name="Lucas S."/>
            <person name="Osoegawa K."/>
            <person name="Pennacchio L.A."/>
            <person name="Salamov A.A."/>
            <person name="Satou Y."/>
            <person name="Sauka-Spengler T."/>
            <person name="Schmutz J."/>
            <person name="Shin-I T."/>
            <person name="Toyoda A."/>
            <person name="Bronner-Fraser M."/>
            <person name="Fujiyama A."/>
            <person name="Holland L.Z."/>
            <person name="Holland P.W.H."/>
            <person name="Satoh N."/>
            <person name="Rokhsar D.S."/>
        </authorList>
    </citation>
    <scope>NUCLEOTIDE SEQUENCE [LARGE SCALE GENOMIC DNA]</scope>
    <source>
        <strain evidence="11">S238N-H82</strain>
        <tissue evidence="11">Testes</tissue>
    </source>
</reference>